<accession>A0A1J9TG98</accession>
<dbReference type="SUPFAM" id="SSF53474">
    <property type="entry name" value="alpha/beta-Hydrolases"/>
    <property type="match status" value="1"/>
</dbReference>
<evidence type="ECO:0000259" key="1">
    <source>
        <dbReference type="Pfam" id="PF00561"/>
    </source>
</evidence>
<dbReference type="Proteomes" id="UP000181873">
    <property type="component" value="Unassembled WGS sequence"/>
</dbReference>
<dbReference type="InterPro" id="IPR000073">
    <property type="entry name" value="AB_hydrolase_1"/>
</dbReference>
<dbReference type="PANTHER" id="PTHR43798">
    <property type="entry name" value="MONOACYLGLYCEROL LIPASE"/>
    <property type="match status" value="1"/>
</dbReference>
<dbReference type="Pfam" id="PF00561">
    <property type="entry name" value="Abhydrolase_1"/>
    <property type="match status" value="1"/>
</dbReference>
<dbReference type="AlphaFoldDB" id="A0A1J9TG98"/>
<reference evidence="2 3" key="1">
    <citation type="submission" date="2016-06" db="EMBL/GenBank/DDBJ databases">
        <title>First insights into the genetic diversity and population structure of in the Bacillus cereus group bacteria from diverse marine environments.</title>
        <authorList>
            <person name="Liu Y."/>
            <person name="Lai Q."/>
            <person name="Shao Z."/>
        </authorList>
    </citation>
    <scope>NUCLEOTIDE SEQUENCE [LARGE SCALE GENOMIC DNA]</scope>
    <source>
        <strain evidence="2 3">N35-10-2</strain>
    </source>
</reference>
<gene>
    <name evidence="2" type="ORF">BAU25_01310</name>
</gene>
<evidence type="ECO:0000313" key="2">
    <source>
        <dbReference type="EMBL" id="OJD65064.1"/>
    </source>
</evidence>
<dbReference type="InterPro" id="IPR050266">
    <property type="entry name" value="AB_hydrolase_sf"/>
</dbReference>
<comment type="caution">
    <text evidence="2">The sequence shown here is derived from an EMBL/GenBank/DDBJ whole genome shotgun (WGS) entry which is preliminary data.</text>
</comment>
<name>A0A1J9TG98_9BACI</name>
<dbReference type="InterPro" id="IPR029058">
    <property type="entry name" value="AB_hydrolase_fold"/>
</dbReference>
<dbReference type="EMBL" id="MAOE01000077">
    <property type="protein sequence ID" value="OJD65064.1"/>
    <property type="molecule type" value="Genomic_DNA"/>
</dbReference>
<organism evidence="2 3">
    <name type="scientific">Bacillus albus</name>
    <dbReference type="NCBI Taxonomy" id="2026189"/>
    <lineage>
        <taxon>Bacteria</taxon>
        <taxon>Bacillati</taxon>
        <taxon>Bacillota</taxon>
        <taxon>Bacilli</taxon>
        <taxon>Bacillales</taxon>
        <taxon>Bacillaceae</taxon>
        <taxon>Bacillus</taxon>
        <taxon>Bacillus cereus group</taxon>
    </lineage>
</organism>
<feature type="domain" description="AB hydrolase-1" evidence="1">
    <location>
        <begin position="20"/>
        <end position="251"/>
    </location>
</feature>
<proteinExistence type="predicted"/>
<dbReference type="RefSeq" id="WP_071758017.1">
    <property type="nucleotide sequence ID" value="NZ_CBCSIO010000037.1"/>
</dbReference>
<dbReference type="PROSITE" id="PS00131">
    <property type="entry name" value="CARBOXYPEPT_SER_SER"/>
    <property type="match status" value="1"/>
</dbReference>
<dbReference type="Gene3D" id="3.40.50.1820">
    <property type="entry name" value="alpha/beta hydrolase"/>
    <property type="match status" value="1"/>
</dbReference>
<dbReference type="GO" id="GO:0004185">
    <property type="term" value="F:serine-type carboxypeptidase activity"/>
    <property type="evidence" value="ECO:0007669"/>
    <property type="project" value="InterPro"/>
</dbReference>
<dbReference type="InterPro" id="IPR018202">
    <property type="entry name" value="Ser_caboxypep_ser_AS"/>
</dbReference>
<protein>
    <recommendedName>
        <fullName evidence="1">AB hydrolase-1 domain-containing protein</fullName>
    </recommendedName>
</protein>
<evidence type="ECO:0000313" key="3">
    <source>
        <dbReference type="Proteomes" id="UP000181873"/>
    </source>
</evidence>
<sequence>MYIHFDDLDLHYDIIGEGTPILMIHGFGVDMNVMKGCMEPLFNKDRTYQRIYLDLPGMGRTKNRSLVYSADTILQVLMNFIEKVIGNQPFLLVGESYGGYLSRGILSKIPQSILGILFICPVIYPDSSQRILPTNSMKIENLELWRTLKKEEKMMFESEFFLFNKLTYERGVNEVLIGNQNADKDALKQISECYSFSKWFVEPHFDGATTFLVGKQDSVVGYKDAFNLMGNYKTATYIALNGVGHNFQIEAPCIFESMVSQWLDSIS</sequence>
<dbReference type="PANTHER" id="PTHR43798:SF6">
    <property type="entry name" value="HYDROLASE, PUTATIVE (AFU_ORTHOLOGUE AFUA_4G13070)-RELATED"/>
    <property type="match status" value="1"/>
</dbReference>